<protein>
    <submittedName>
        <fullName evidence="1">Nuclease of restriction endonuclease-like RecB superfamily</fullName>
    </submittedName>
</protein>
<dbReference type="EMBL" id="JAGGKP010000006">
    <property type="protein sequence ID" value="MBP1937649.1"/>
    <property type="molecule type" value="Genomic_DNA"/>
</dbReference>
<dbReference type="RefSeq" id="WP_209850650.1">
    <property type="nucleotide sequence ID" value="NZ_CBCRVE010000007.1"/>
</dbReference>
<gene>
    <name evidence="1" type="ORF">J2Z20_002562</name>
</gene>
<evidence type="ECO:0000313" key="1">
    <source>
        <dbReference type="EMBL" id="MBP1937649.1"/>
    </source>
</evidence>
<sequence length="75" mass="8650">MCGKYVYHGAYIPDFNVTANDQAYNIEVKGFWDDRSIKKTASARTQEESEGEVIIIDSDLYGLLRSIRYYFTKIA</sequence>
<dbReference type="Gene3D" id="3.40.91.30">
    <property type="match status" value="1"/>
</dbReference>
<accession>A0ABS4H545</accession>
<dbReference type="Proteomes" id="UP001519273">
    <property type="component" value="Unassembled WGS sequence"/>
</dbReference>
<reference evidence="1 2" key="1">
    <citation type="submission" date="2021-03" db="EMBL/GenBank/DDBJ databases">
        <title>Genomic Encyclopedia of Type Strains, Phase IV (KMG-IV): sequencing the most valuable type-strain genomes for metagenomic binning, comparative biology and taxonomic classification.</title>
        <authorList>
            <person name="Goeker M."/>
        </authorList>
    </citation>
    <scope>NUCLEOTIDE SEQUENCE [LARGE SCALE GENOMIC DNA]</scope>
    <source>
        <strain evidence="1 2">DSM 23491</strain>
    </source>
</reference>
<name>A0ABS4H545_9BACL</name>
<evidence type="ECO:0000313" key="2">
    <source>
        <dbReference type="Proteomes" id="UP001519273"/>
    </source>
</evidence>
<organism evidence="1 2">
    <name type="scientific">Paenibacillus sediminis</name>
    <dbReference type="NCBI Taxonomy" id="664909"/>
    <lineage>
        <taxon>Bacteria</taxon>
        <taxon>Bacillati</taxon>
        <taxon>Bacillota</taxon>
        <taxon>Bacilli</taxon>
        <taxon>Bacillales</taxon>
        <taxon>Paenibacillaceae</taxon>
        <taxon>Paenibacillus</taxon>
    </lineage>
</organism>
<proteinExistence type="predicted"/>
<keyword evidence="2" id="KW-1185">Reference proteome</keyword>
<comment type="caution">
    <text evidence="1">The sequence shown here is derived from an EMBL/GenBank/DDBJ whole genome shotgun (WGS) entry which is preliminary data.</text>
</comment>